<dbReference type="Proteomes" id="UP001623348">
    <property type="component" value="Unassembled WGS sequence"/>
</dbReference>
<dbReference type="PANTHER" id="PTHR33395">
    <property type="entry name" value="TRANSCRIPTASE, PUTATIVE-RELATED-RELATED"/>
    <property type="match status" value="1"/>
</dbReference>
<protein>
    <submittedName>
        <fullName evidence="1">Mitochondrial enolase superfamily member 1</fullName>
    </submittedName>
</protein>
<keyword evidence="2" id="KW-1185">Reference proteome</keyword>
<dbReference type="AlphaFoldDB" id="A0ABC9W1S2"/>
<sequence>MENAEVLNDSFASVFTGKCLSYTTQVAEGEGRDWENAEPPTVADDQVRDHLRNLKVHKSTGPDEMHPRVLREPADEVAKPLSTTFEKLWQSGKGET</sequence>
<name>A0ABC9W1S2_GRUJA</name>
<accession>A0ABC9W1S2</accession>
<dbReference type="EMBL" id="BAAFJT010000001">
    <property type="protein sequence ID" value="GAB0178824.1"/>
    <property type="molecule type" value="Genomic_DNA"/>
</dbReference>
<reference evidence="1 2" key="1">
    <citation type="submission" date="2024-06" db="EMBL/GenBank/DDBJ databases">
        <title>The draft genome of Grus japonensis, version 3.</title>
        <authorList>
            <person name="Nabeshima K."/>
            <person name="Suzuki S."/>
            <person name="Onuma M."/>
        </authorList>
    </citation>
    <scope>NUCLEOTIDE SEQUENCE [LARGE SCALE GENOMIC DNA]</scope>
    <source>
        <strain evidence="1 2">451A</strain>
    </source>
</reference>
<comment type="caution">
    <text evidence="1">The sequence shown here is derived from an EMBL/GenBank/DDBJ whole genome shotgun (WGS) entry which is preliminary data.</text>
</comment>
<gene>
    <name evidence="1" type="ORF">GRJ2_000347700</name>
</gene>
<proteinExistence type="predicted"/>
<organism evidence="1 2">
    <name type="scientific">Grus japonensis</name>
    <name type="common">Japanese crane</name>
    <name type="synonym">Red-crowned crane</name>
    <dbReference type="NCBI Taxonomy" id="30415"/>
    <lineage>
        <taxon>Eukaryota</taxon>
        <taxon>Metazoa</taxon>
        <taxon>Chordata</taxon>
        <taxon>Craniata</taxon>
        <taxon>Vertebrata</taxon>
        <taxon>Euteleostomi</taxon>
        <taxon>Archelosauria</taxon>
        <taxon>Archosauria</taxon>
        <taxon>Dinosauria</taxon>
        <taxon>Saurischia</taxon>
        <taxon>Theropoda</taxon>
        <taxon>Coelurosauria</taxon>
        <taxon>Aves</taxon>
        <taxon>Neognathae</taxon>
        <taxon>Neoaves</taxon>
        <taxon>Gruiformes</taxon>
        <taxon>Gruidae</taxon>
        <taxon>Grus</taxon>
    </lineage>
</organism>
<evidence type="ECO:0000313" key="2">
    <source>
        <dbReference type="Proteomes" id="UP001623348"/>
    </source>
</evidence>
<dbReference type="PANTHER" id="PTHR33395:SF22">
    <property type="entry name" value="REVERSE TRANSCRIPTASE DOMAIN-CONTAINING PROTEIN"/>
    <property type="match status" value="1"/>
</dbReference>
<evidence type="ECO:0000313" key="1">
    <source>
        <dbReference type="EMBL" id="GAB0178824.1"/>
    </source>
</evidence>